<accession>A0ABV0X9M0</accession>
<dbReference type="Proteomes" id="UP001469553">
    <property type="component" value="Unassembled WGS sequence"/>
</dbReference>
<gene>
    <name evidence="2" type="ORF">AMECASPLE_000340</name>
</gene>
<sequence length="91" mass="10150">MTSVPVQSELTLLRGRLLTRRGKGVGSHPDRNSAAQERSRKDNKQKSQRRTAHRAAVQTMQSWVISPGLMPLHGPMRSSASHQMTKMTTTN</sequence>
<name>A0ABV0X9M0_9TELE</name>
<feature type="region of interest" description="Disordered" evidence="1">
    <location>
        <begin position="15"/>
        <end position="91"/>
    </location>
</feature>
<evidence type="ECO:0000313" key="3">
    <source>
        <dbReference type="Proteomes" id="UP001469553"/>
    </source>
</evidence>
<organism evidence="2 3">
    <name type="scientific">Ameca splendens</name>
    <dbReference type="NCBI Taxonomy" id="208324"/>
    <lineage>
        <taxon>Eukaryota</taxon>
        <taxon>Metazoa</taxon>
        <taxon>Chordata</taxon>
        <taxon>Craniata</taxon>
        <taxon>Vertebrata</taxon>
        <taxon>Euteleostomi</taxon>
        <taxon>Actinopterygii</taxon>
        <taxon>Neopterygii</taxon>
        <taxon>Teleostei</taxon>
        <taxon>Neoteleostei</taxon>
        <taxon>Acanthomorphata</taxon>
        <taxon>Ovalentaria</taxon>
        <taxon>Atherinomorphae</taxon>
        <taxon>Cyprinodontiformes</taxon>
        <taxon>Goodeidae</taxon>
        <taxon>Ameca</taxon>
    </lineage>
</organism>
<evidence type="ECO:0000256" key="1">
    <source>
        <dbReference type="SAM" id="MobiDB-lite"/>
    </source>
</evidence>
<evidence type="ECO:0000313" key="2">
    <source>
        <dbReference type="EMBL" id="MEQ2278580.1"/>
    </source>
</evidence>
<keyword evidence="3" id="KW-1185">Reference proteome</keyword>
<protein>
    <submittedName>
        <fullName evidence="2">Uncharacterized protein</fullName>
    </submittedName>
</protein>
<reference evidence="2 3" key="1">
    <citation type="submission" date="2021-06" db="EMBL/GenBank/DDBJ databases">
        <authorList>
            <person name="Palmer J.M."/>
        </authorList>
    </citation>
    <scope>NUCLEOTIDE SEQUENCE [LARGE SCALE GENOMIC DNA]</scope>
    <source>
        <strain evidence="2 3">AS_MEX2019</strain>
        <tissue evidence="2">Muscle</tissue>
    </source>
</reference>
<feature type="compositionally biased region" description="Polar residues" evidence="1">
    <location>
        <begin position="78"/>
        <end position="91"/>
    </location>
</feature>
<dbReference type="EMBL" id="JAHRIP010000010">
    <property type="protein sequence ID" value="MEQ2278580.1"/>
    <property type="molecule type" value="Genomic_DNA"/>
</dbReference>
<proteinExistence type="predicted"/>
<comment type="caution">
    <text evidence="2">The sequence shown here is derived from an EMBL/GenBank/DDBJ whole genome shotgun (WGS) entry which is preliminary data.</text>
</comment>